<name>A0A5B7GWB9_PORTR</name>
<evidence type="ECO:0000313" key="3">
    <source>
        <dbReference type="Proteomes" id="UP000324222"/>
    </source>
</evidence>
<dbReference type="Proteomes" id="UP000324222">
    <property type="component" value="Unassembled WGS sequence"/>
</dbReference>
<evidence type="ECO:0000313" key="2">
    <source>
        <dbReference type="EMBL" id="MPC61963.1"/>
    </source>
</evidence>
<keyword evidence="3" id="KW-1185">Reference proteome</keyword>
<feature type="region of interest" description="Disordered" evidence="1">
    <location>
        <begin position="44"/>
        <end position="72"/>
    </location>
</feature>
<evidence type="ECO:0000256" key="1">
    <source>
        <dbReference type="SAM" id="MobiDB-lite"/>
    </source>
</evidence>
<accession>A0A5B7GWB9</accession>
<sequence length="72" mass="7666">MRVAGAGVEASRVSPRGSECRPQQSGPSRCAVHLEVKVIHHKAGTGLSDALRDSLARRPAAGRKHAAQTRDR</sequence>
<dbReference type="AlphaFoldDB" id="A0A5B7GWB9"/>
<proteinExistence type="predicted"/>
<reference evidence="2 3" key="1">
    <citation type="submission" date="2019-05" db="EMBL/GenBank/DDBJ databases">
        <title>Another draft genome of Portunus trituberculatus and its Hox gene families provides insights of decapod evolution.</title>
        <authorList>
            <person name="Jeong J.-H."/>
            <person name="Song I."/>
            <person name="Kim S."/>
            <person name="Choi T."/>
            <person name="Kim D."/>
            <person name="Ryu S."/>
            <person name="Kim W."/>
        </authorList>
    </citation>
    <scope>NUCLEOTIDE SEQUENCE [LARGE SCALE GENOMIC DNA]</scope>
    <source>
        <tissue evidence="2">Muscle</tissue>
    </source>
</reference>
<organism evidence="2 3">
    <name type="scientific">Portunus trituberculatus</name>
    <name type="common">Swimming crab</name>
    <name type="synonym">Neptunus trituberculatus</name>
    <dbReference type="NCBI Taxonomy" id="210409"/>
    <lineage>
        <taxon>Eukaryota</taxon>
        <taxon>Metazoa</taxon>
        <taxon>Ecdysozoa</taxon>
        <taxon>Arthropoda</taxon>
        <taxon>Crustacea</taxon>
        <taxon>Multicrustacea</taxon>
        <taxon>Malacostraca</taxon>
        <taxon>Eumalacostraca</taxon>
        <taxon>Eucarida</taxon>
        <taxon>Decapoda</taxon>
        <taxon>Pleocyemata</taxon>
        <taxon>Brachyura</taxon>
        <taxon>Eubrachyura</taxon>
        <taxon>Portunoidea</taxon>
        <taxon>Portunidae</taxon>
        <taxon>Portuninae</taxon>
        <taxon>Portunus</taxon>
    </lineage>
</organism>
<protein>
    <submittedName>
        <fullName evidence="2">Uncharacterized protein</fullName>
    </submittedName>
</protein>
<feature type="compositionally biased region" description="Basic residues" evidence="1">
    <location>
        <begin position="60"/>
        <end position="72"/>
    </location>
</feature>
<feature type="region of interest" description="Disordered" evidence="1">
    <location>
        <begin position="1"/>
        <end position="29"/>
    </location>
</feature>
<dbReference type="EMBL" id="VSRR010019157">
    <property type="protein sequence ID" value="MPC61963.1"/>
    <property type="molecule type" value="Genomic_DNA"/>
</dbReference>
<comment type="caution">
    <text evidence="2">The sequence shown here is derived from an EMBL/GenBank/DDBJ whole genome shotgun (WGS) entry which is preliminary data.</text>
</comment>
<gene>
    <name evidence="2" type="ORF">E2C01_056042</name>
</gene>